<dbReference type="EMBL" id="JAASQP010000001">
    <property type="protein sequence ID" value="NIJ23623.1"/>
    <property type="molecule type" value="Genomic_DNA"/>
</dbReference>
<dbReference type="RefSeq" id="WP_140231255.1">
    <property type="nucleotide sequence ID" value="NZ_BAAAEV010000001.1"/>
</dbReference>
<feature type="signal peptide" evidence="1">
    <location>
        <begin position="1"/>
        <end position="22"/>
    </location>
</feature>
<keyword evidence="3" id="KW-1185">Reference proteome</keyword>
<evidence type="ECO:0000256" key="1">
    <source>
        <dbReference type="SAM" id="SignalP"/>
    </source>
</evidence>
<evidence type="ECO:0008006" key="4">
    <source>
        <dbReference type="Google" id="ProtNLM"/>
    </source>
</evidence>
<reference evidence="2 3" key="1">
    <citation type="submission" date="2020-03" db="EMBL/GenBank/DDBJ databases">
        <title>Genomic Encyclopedia of Type Strains, Phase IV (KMG-IV): sequencing the most valuable type-strain genomes for metagenomic binning, comparative biology and taxonomic classification.</title>
        <authorList>
            <person name="Goeker M."/>
        </authorList>
    </citation>
    <scope>NUCLEOTIDE SEQUENCE [LARGE SCALE GENOMIC DNA]</scope>
    <source>
        <strain evidence="2 3">DSM 22753</strain>
    </source>
</reference>
<comment type="caution">
    <text evidence="2">The sequence shown here is derived from an EMBL/GenBank/DDBJ whole genome shotgun (WGS) entry which is preliminary data.</text>
</comment>
<proteinExistence type="predicted"/>
<sequence length="126" mass="13304">MRIPLIASMVLAAMLCGCVQDGATPSQWADAAPVGPAVNCIESSRIRETQVRSDTIVDFRTRDGVTYRNTLPIACSMLTISRSFTYRTDGGQLCSIDTVQVRPTGGGIPGPTCGLGTFQPIDLPAG</sequence>
<feature type="chain" id="PRO_5046442847" description="Lipoprotein" evidence="1">
    <location>
        <begin position="23"/>
        <end position="126"/>
    </location>
</feature>
<dbReference type="Proteomes" id="UP000788153">
    <property type="component" value="Unassembled WGS sequence"/>
</dbReference>
<evidence type="ECO:0000313" key="2">
    <source>
        <dbReference type="EMBL" id="NIJ23623.1"/>
    </source>
</evidence>
<accession>A0ABX0TZG5</accession>
<protein>
    <recommendedName>
        <fullName evidence="4">Lipoprotein</fullName>
    </recommendedName>
</protein>
<organism evidence="2 3">
    <name type="scientific">Sphingomonas japonica</name>
    <dbReference type="NCBI Taxonomy" id="511662"/>
    <lineage>
        <taxon>Bacteria</taxon>
        <taxon>Pseudomonadati</taxon>
        <taxon>Pseudomonadota</taxon>
        <taxon>Alphaproteobacteria</taxon>
        <taxon>Sphingomonadales</taxon>
        <taxon>Sphingomonadaceae</taxon>
        <taxon>Sphingomonas</taxon>
    </lineage>
</organism>
<dbReference type="PROSITE" id="PS51257">
    <property type="entry name" value="PROKAR_LIPOPROTEIN"/>
    <property type="match status" value="1"/>
</dbReference>
<gene>
    <name evidence="2" type="ORF">FHT01_001165</name>
</gene>
<evidence type="ECO:0000313" key="3">
    <source>
        <dbReference type="Proteomes" id="UP000788153"/>
    </source>
</evidence>
<name>A0ABX0TZG5_9SPHN</name>
<keyword evidence="1" id="KW-0732">Signal</keyword>